<gene>
    <name evidence="1" type="ORF">H3V53_01265</name>
</gene>
<proteinExistence type="predicted"/>
<dbReference type="RefSeq" id="WP_336596355.1">
    <property type="nucleotide sequence ID" value="NZ_JACFYJ010000001.1"/>
</dbReference>
<organism evidence="1 2">
    <name type="scientific">Paraburkholderia bengalensis</name>
    <dbReference type="NCBI Taxonomy" id="2747562"/>
    <lineage>
        <taxon>Bacteria</taxon>
        <taxon>Pseudomonadati</taxon>
        <taxon>Pseudomonadota</taxon>
        <taxon>Betaproteobacteria</taxon>
        <taxon>Burkholderiales</taxon>
        <taxon>Burkholderiaceae</taxon>
        <taxon>Paraburkholderia</taxon>
    </lineage>
</organism>
<sequence length="83" mass="9778">MDTARSSLHYQVEKWLRPEPSDCVRVARFGHMADGTRYVQIAATRINGHRELYFFRHDDGDWCVFPQRSRQPSMSAYRLTQAC</sequence>
<keyword evidence="2" id="KW-1185">Reference proteome</keyword>
<evidence type="ECO:0000313" key="2">
    <source>
        <dbReference type="Proteomes" id="UP001386437"/>
    </source>
</evidence>
<protein>
    <recommendedName>
        <fullName evidence="3">KTSC domain-containing protein</fullName>
    </recommendedName>
</protein>
<evidence type="ECO:0000313" key="1">
    <source>
        <dbReference type="EMBL" id="MEI5995892.1"/>
    </source>
</evidence>
<accession>A0ABU8IJW8</accession>
<name>A0ABU8IJW8_9BURK</name>
<dbReference type="EMBL" id="JACFYJ010000001">
    <property type="protein sequence ID" value="MEI5995892.1"/>
    <property type="molecule type" value="Genomic_DNA"/>
</dbReference>
<dbReference type="Proteomes" id="UP001386437">
    <property type="component" value="Unassembled WGS sequence"/>
</dbReference>
<reference evidence="1 2" key="1">
    <citation type="journal article" date="2022" name="Arch. Microbiol.">
        <title>Paraburkholderia bengalensis sp. nov. isolated from roots of Oryza sativa, IR64.</title>
        <authorList>
            <person name="Nag P."/>
            <person name="Mondal N."/>
            <person name="Sarkar J."/>
            <person name="Das S."/>
        </authorList>
    </citation>
    <scope>NUCLEOTIDE SEQUENCE [LARGE SCALE GENOMIC DNA]</scope>
    <source>
        <strain evidence="1 2">IR64_4_BI</strain>
    </source>
</reference>
<evidence type="ECO:0008006" key="3">
    <source>
        <dbReference type="Google" id="ProtNLM"/>
    </source>
</evidence>
<comment type="caution">
    <text evidence="1">The sequence shown here is derived from an EMBL/GenBank/DDBJ whole genome shotgun (WGS) entry which is preliminary data.</text>
</comment>